<reference evidence="2" key="1">
    <citation type="submission" date="2023-02" db="EMBL/GenBank/DDBJ databases">
        <title>Genome of toxic invasive species Heracleum sosnowskyi carries increased number of genes despite the absence of recent whole-genome duplications.</title>
        <authorList>
            <person name="Schelkunov M."/>
            <person name="Shtratnikova V."/>
            <person name="Makarenko M."/>
            <person name="Klepikova A."/>
            <person name="Omelchenko D."/>
            <person name="Novikova G."/>
            <person name="Obukhova E."/>
            <person name="Bogdanov V."/>
            <person name="Penin A."/>
            <person name="Logacheva M."/>
        </authorList>
    </citation>
    <scope>NUCLEOTIDE SEQUENCE</scope>
    <source>
        <strain evidence="2">Hsosn_3</strain>
        <tissue evidence="2">Leaf</tissue>
    </source>
</reference>
<name>A0AAD8MBT9_9APIA</name>
<feature type="compositionally biased region" description="Low complexity" evidence="1">
    <location>
        <begin position="1"/>
        <end position="41"/>
    </location>
</feature>
<dbReference type="EMBL" id="JAUIZM010000009">
    <property type="protein sequence ID" value="KAK1367037.1"/>
    <property type="molecule type" value="Genomic_DNA"/>
</dbReference>
<protein>
    <submittedName>
        <fullName evidence="2">Uncharacterized protein</fullName>
    </submittedName>
</protein>
<accession>A0AAD8MBT9</accession>
<gene>
    <name evidence="2" type="ORF">POM88_042598</name>
</gene>
<reference evidence="2" key="2">
    <citation type="submission" date="2023-05" db="EMBL/GenBank/DDBJ databases">
        <authorList>
            <person name="Schelkunov M.I."/>
        </authorList>
    </citation>
    <scope>NUCLEOTIDE SEQUENCE</scope>
    <source>
        <strain evidence="2">Hsosn_3</strain>
        <tissue evidence="2">Leaf</tissue>
    </source>
</reference>
<proteinExistence type="predicted"/>
<comment type="caution">
    <text evidence="2">The sequence shown here is derived from an EMBL/GenBank/DDBJ whole genome shotgun (WGS) entry which is preliminary data.</text>
</comment>
<evidence type="ECO:0000256" key="1">
    <source>
        <dbReference type="SAM" id="MobiDB-lite"/>
    </source>
</evidence>
<feature type="region of interest" description="Disordered" evidence="1">
    <location>
        <begin position="1"/>
        <end position="46"/>
    </location>
</feature>
<keyword evidence="3" id="KW-1185">Reference proteome</keyword>
<sequence>MASSASSSSRQHSNDASSRASSSSTKISNDVSSCGSSSSRQHSNDASSCKRIELWCDHCAWLVKGQRFDDGKVCCAFCGKILQDTTVTNNARGQRRARGTGSCVNVASRKASSSRALQSAHSSADEFEKG</sequence>
<dbReference type="Proteomes" id="UP001237642">
    <property type="component" value="Unassembled WGS sequence"/>
</dbReference>
<organism evidence="2 3">
    <name type="scientific">Heracleum sosnowskyi</name>
    <dbReference type="NCBI Taxonomy" id="360622"/>
    <lineage>
        <taxon>Eukaryota</taxon>
        <taxon>Viridiplantae</taxon>
        <taxon>Streptophyta</taxon>
        <taxon>Embryophyta</taxon>
        <taxon>Tracheophyta</taxon>
        <taxon>Spermatophyta</taxon>
        <taxon>Magnoliopsida</taxon>
        <taxon>eudicotyledons</taxon>
        <taxon>Gunneridae</taxon>
        <taxon>Pentapetalae</taxon>
        <taxon>asterids</taxon>
        <taxon>campanulids</taxon>
        <taxon>Apiales</taxon>
        <taxon>Apiaceae</taxon>
        <taxon>Apioideae</taxon>
        <taxon>apioid superclade</taxon>
        <taxon>Tordylieae</taxon>
        <taxon>Tordyliinae</taxon>
        <taxon>Heracleum</taxon>
    </lineage>
</organism>
<dbReference type="AlphaFoldDB" id="A0AAD8MBT9"/>
<evidence type="ECO:0000313" key="2">
    <source>
        <dbReference type="EMBL" id="KAK1367037.1"/>
    </source>
</evidence>
<evidence type="ECO:0000313" key="3">
    <source>
        <dbReference type="Proteomes" id="UP001237642"/>
    </source>
</evidence>